<proteinExistence type="evidence at transcript level"/>
<reference evidence="1" key="1">
    <citation type="journal article" date="2017" name="Front. Cell. Infect. Microbiol.">
        <title>The Distinct Transcriptional Response of the Midgut of Amblyomma sculptum and Amblyomma aureolatum Ticks to Rickettsia rickettsii Correlates to Their Differences in Susceptibility to Infection.</title>
        <authorList>
            <person name="Martins L.A."/>
            <person name="Galletti M.F.B.M."/>
            <person name="Ribeiro J.M."/>
            <person name="Fujita A."/>
            <person name="Costa F.B."/>
            <person name="Labruna M.B."/>
            <person name="Daffre S."/>
            <person name="Fogaca A.C."/>
        </authorList>
    </citation>
    <scope>NUCLEOTIDE SEQUENCE</scope>
</reference>
<dbReference type="EMBL" id="GFAC01007932">
    <property type="protein sequence ID" value="JAT91256.1"/>
    <property type="molecule type" value="mRNA"/>
</dbReference>
<protein>
    <submittedName>
        <fullName evidence="1">Uncharacterized protein</fullName>
    </submittedName>
</protein>
<organism evidence="1">
    <name type="scientific">Amblyomma aureolatum</name>
    <dbReference type="NCBI Taxonomy" id="187763"/>
    <lineage>
        <taxon>Eukaryota</taxon>
        <taxon>Metazoa</taxon>
        <taxon>Ecdysozoa</taxon>
        <taxon>Arthropoda</taxon>
        <taxon>Chelicerata</taxon>
        <taxon>Arachnida</taxon>
        <taxon>Acari</taxon>
        <taxon>Parasitiformes</taxon>
        <taxon>Ixodida</taxon>
        <taxon>Ixodoidea</taxon>
        <taxon>Ixodidae</taxon>
        <taxon>Amblyomminae</taxon>
        <taxon>Amblyomma</taxon>
    </lineage>
</organism>
<evidence type="ECO:0000313" key="1">
    <source>
        <dbReference type="EMBL" id="JAT91256.1"/>
    </source>
</evidence>
<name>A0A1E1WWU1_9ACAR</name>
<dbReference type="AlphaFoldDB" id="A0A1E1WWU1"/>
<sequence>LALIVSSGAQPPIEQSVRLSKWVWRMNQKNRHLYCRPWCRVTQPIGSSCGKDCYCVRNPPGRPPLPLSCIWSPGRG</sequence>
<feature type="non-terminal residue" evidence="1">
    <location>
        <position position="1"/>
    </location>
</feature>
<accession>A0A1E1WWU1</accession>